<dbReference type="EMBL" id="JARBHB010000006">
    <property type="protein sequence ID" value="KAJ8880543.1"/>
    <property type="molecule type" value="Genomic_DNA"/>
</dbReference>
<keyword evidence="2" id="KW-1185">Reference proteome</keyword>
<dbReference type="Proteomes" id="UP001159363">
    <property type="component" value="Chromosome 5"/>
</dbReference>
<comment type="caution">
    <text evidence="1">The sequence shown here is derived from an EMBL/GenBank/DDBJ whole genome shotgun (WGS) entry which is preliminary data.</text>
</comment>
<gene>
    <name evidence="1" type="ORF">PR048_017013</name>
</gene>
<evidence type="ECO:0000313" key="2">
    <source>
        <dbReference type="Proteomes" id="UP001159363"/>
    </source>
</evidence>
<proteinExistence type="predicted"/>
<reference evidence="1 2" key="1">
    <citation type="submission" date="2023-02" db="EMBL/GenBank/DDBJ databases">
        <title>LHISI_Scaffold_Assembly.</title>
        <authorList>
            <person name="Stuart O.P."/>
            <person name="Cleave R."/>
            <person name="Magrath M.J.L."/>
            <person name="Mikheyev A.S."/>
        </authorList>
    </citation>
    <scope>NUCLEOTIDE SEQUENCE [LARGE SCALE GENOMIC DNA]</scope>
    <source>
        <strain evidence="1">Daus_M_001</strain>
        <tissue evidence="1">Leg muscle</tissue>
    </source>
</reference>
<evidence type="ECO:0000313" key="1">
    <source>
        <dbReference type="EMBL" id="KAJ8880543.1"/>
    </source>
</evidence>
<protein>
    <submittedName>
        <fullName evidence="1">Uncharacterized protein</fullName>
    </submittedName>
</protein>
<accession>A0ABQ9H8C6</accession>
<organism evidence="1 2">
    <name type="scientific">Dryococelus australis</name>
    <dbReference type="NCBI Taxonomy" id="614101"/>
    <lineage>
        <taxon>Eukaryota</taxon>
        <taxon>Metazoa</taxon>
        <taxon>Ecdysozoa</taxon>
        <taxon>Arthropoda</taxon>
        <taxon>Hexapoda</taxon>
        <taxon>Insecta</taxon>
        <taxon>Pterygota</taxon>
        <taxon>Neoptera</taxon>
        <taxon>Polyneoptera</taxon>
        <taxon>Phasmatodea</taxon>
        <taxon>Verophasmatodea</taxon>
        <taxon>Anareolatae</taxon>
        <taxon>Phasmatidae</taxon>
        <taxon>Eurycanthinae</taxon>
        <taxon>Dryococelus</taxon>
    </lineage>
</organism>
<sequence length="99" mass="11363">MYLEILDTIIMELNIRLKFELSATFTYQHFPAKTVQEMQCFLYQNEIQSGLPEVYKLCELVFAIPATSTQSSVCTLHHVHIIGSVGTNEVRNSFFDEVT</sequence>
<feature type="non-terminal residue" evidence="1">
    <location>
        <position position="99"/>
    </location>
</feature>
<name>A0ABQ9H8C6_9NEOP</name>